<comment type="caution">
    <text evidence="4">The sequence shown here is derived from an EMBL/GenBank/DDBJ whole genome shotgun (WGS) entry which is preliminary data.</text>
</comment>
<dbReference type="Pfam" id="PF00583">
    <property type="entry name" value="Acetyltransf_1"/>
    <property type="match status" value="1"/>
</dbReference>
<evidence type="ECO:0000259" key="3">
    <source>
        <dbReference type="PROSITE" id="PS51186"/>
    </source>
</evidence>
<evidence type="ECO:0000256" key="2">
    <source>
        <dbReference type="ARBA" id="ARBA00023315"/>
    </source>
</evidence>
<dbReference type="InterPro" id="IPR050680">
    <property type="entry name" value="YpeA/RimI_acetyltransf"/>
</dbReference>
<accession>A0A0M0GPE5</accession>
<dbReference type="Proteomes" id="UP000037405">
    <property type="component" value="Unassembled WGS sequence"/>
</dbReference>
<dbReference type="AlphaFoldDB" id="A0A0M0GPE5"/>
<evidence type="ECO:0000313" key="4">
    <source>
        <dbReference type="EMBL" id="KON91714.1"/>
    </source>
</evidence>
<dbReference type="PATRIC" id="fig|189381.12.peg.964"/>
<dbReference type="STRING" id="189381.GCA_900166615_03445"/>
<evidence type="ECO:0000313" key="5">
    <source>
        <dbReference type="Proteomes" id="UP000037405"/>
    </source>
</evidence>
<feature type="domain" description="N-acetyltransferase" evidence="3">
    <location>
        <begin position="153"/>
        <end position="297"/>
    </location>
</feature>
<keyword evidence="2" id="KW-0012">Acyltransferase</keyword>
<dbReference type="PANTHER" id="PTHR43420:SF12">
    <property type="entry name" value="N-ACETYLTRANSFERASE DOMAIN-CONTAINING PROTEIN"/>
    <property type="match status" value="1"/>
</dbReference>
<dbReference type="PANTHER" id="PTHR43420">
    <property type="entry name" value="ACETYLTRANSFERASE"/>
    <property type="match status" value="1"/>
</dbReference>
<gene>
    <name evidence="4" type="ORF">AF331_04240</name>
</gene>
<name>A0A0M0GPE5_9BACI</name>
<dbReference type="InterPro" id="IPR016181">
    <property type="entry name" value="Acyl_CoA_acyltransferase"/>
</dbReference>
<dbReference type="InterPro" id="IPR000182">
    <property type="entry name" value="GNAT_dom"/>
</dbReference>
<dbReference type="Gene3D" id="3.40.630.30">
    <property type="match status" value="1"/>
</dbReference>
<sequence length="297" mass="34241">MSRVKRSIKADDLSEVISLFHEYEQTVYGTVQTSLKMIRDLVVKTEREDKVGLWVRGVLRGVSFLTHRDHRLPSLVLTVKDEGTEGYIEELVKSLIESGKRWKAEGIREKSIVISANTPEERIAFEKAGFSIQRHWHQMSTELTETAVPVSPYLVRPFILETDDCALYEAYEEIFADHYDYHPTTWEEFNQRFFIPGDSTDRWLLMIDKEKVIGFVLSRADGETKVGEITHLGMKREYRRMGLGLQLLRQSFDGLHRAGMTHAALLVDSDSPTHAALLYKKAGMTIQRTFTRYDLPL</sequence>
<dbReference type="EMBL" id="LGUE01000001">
    <property type="protein sequence ID" value="KON91714.1"/>
    <property type="molecule type" value="Genomic_DNA"/>
</dbReference>
<evidence type="ECO:0000256" key="1">
    <source>
        <dbReference type="ARBA" id="ARBA00022679"/>
    </source>
</evidence>
<proteinExistence type="predicted"/>
<dbReference type="RefSeq" id="WP_053426902.1">
    <property type="nucleotide sequence ID" value="NZ_LGUE01000001.1"/>
</dbReference>
<dbReference type="CDD" id="cd04301">
    <property type="entry name" value="NAT_SF"/>
    <property type="match status" value="1"/>
</dbReference>
<dbReference type="OrthoDB" id="9799092at2"/>
<keyword evidence="1" id="KW-0808">Transferase</keyword>
<reference evidence="5" key="1">
    <citation type="submission" date="2015-07" db="EMBL/GenBank/DDBJ databases">
        <title>Fjat-14235 jcm11544.</title>
        <authorList>
            <person name="Liu B."/>
            <person name="Wang J."/>
            <person name="Zhu Y."/>
            <person name="Liu G."/>
            <person name="Chen Q."/>
            <person name="Chen Z."/>
            <person name="Lan J."/>
            <person name="Che J."/>
            <person name="Ge C."/>
            <person name="Shi H."/>
            <person name="Pan Z."/>
            <person name="Liu X."/>
        </authorList>
    </citation>
    <scope>NUCLEOTIDE SEQUENCE [LARGE SCALE GENOMIC DNA]</scope>
    <source>
        <strain evidence="5">JCM 11544</strain>
    </source>
</reference>
<dbReference type="GO" id="GO:0016747">
    <property type="term" value="F:acyltransferase activity, transferring groups other than amino-acyl groups"/>
    <property type="evidence" value="ECO:0007669"/>
    <property type="project" value="InterPro"/>
</dbReference>
<keyword evidence="5" id="KW-1185">Reference proteome</keyword>
<dbReference type="PROSITE" id="PS51186">
    <property type="entry name" value="GNAT"/>
    <property type="match status" value="1"/>
</dbReference>
<protein>
    <recommendedName>
        <fullName evidence="3">N-acetyltransferase domain-containing protein</fullName>
    </recommendedName>
</protein>
<organism evidence="4 5">
    <name type="scientific">Rossellomorea marisflavi</name>
    <dbReference type="NCBI Taxonomy" id="189381"/>
    <lineage>
        <taxon>Bacteria</taxon>
        <taxon>Bacillati</taxon>
        <taxon>Bacillota</taxon>
        <taxon>Bacilli</taxon>
        <taxon>Bacillales</taxon>
        <taxon>Bacillaceae</taxon>
        <taxon>Rossellomorea</taxon>
    </lineage>
</organism>
<dbReference type="SUPFAM" id="SSF55729">
    <property type="entry name" value="Acyl-CoA N-acyltransferases (Nat)"/>
    <property type="match status" value="1"/>
</dbReference>